<proteinExistence type="predicted"/>
<dbReference type="Proteomes" id="UP000295748">
    <property type="component" value="Chromosome"/>
</dbReference>
<name>A0ABX5SN66_9MICO</name>
<accession>A0ABX5SN66</accession>
<reference evidence="6 7" key="1">
    <citation type="submission" date="2019-03" db="EMBL/GenBank/DDBJ databases">
        <authorList>
            <person name="Dong K."/>
        </authorList>
    </citation>
    <scope>NUCLEOTIDE SEQUENCE [LARGE SCALE GENOMIC DNA]</scope>
    <source>
        <strain evidence="7">dk512</strain>
    </source>
</reference>
<gene>
    <name evidence="6" type="ORF">E4K62_02020</name>
</gene>
<comment type="subcellular location">
    <subcellularLocation>
        <location evidence="1">Membrane</location>
        <topology evidence="1">Multi-pass membrane protein</topology>
    </subcellularLocation>
</comment>
<evidence type="ECO:0000256" key="5">
    <source>
        <dbReference type="SAM" id="Phobius"/>
    </source>
</evidence>
<evidence type="ECO:0000256" key="3">
    <source>
        <dbReference type="ARBA" id="ARBA00022989"/>
    </source>
</evidence>
<evidence type="ECO:0000256" key="2">
    <source>
        <dbReference type="ARBA" id="ARBA00022692"/>
    </source>
</evidence>
<keyword evidence="3 5" id="KW-1133">Transmembrane helix</keyword>
<evidence type="ECO:0000313" key="6">
    <source>
        <dbReference type="EMBL" id="QBR87578.1"/>
    </source>
</evidence>
<keyword evidence="2 5" id="KW-0812">Transmembrane</keyword>
<evidence type="ECO:0008006" key="8">
    <source>
        <dbReference type="Google" id="ProtNLM"/>
    </source>
</evidence>
<evidence type="ECO:0000256" key="1">
    <source>
        <dbReference type="ARBA" id="ARBA00004141"/>
    </source>
</evidence>
<protein>
    <recommendedName>
        <fullName evidence="8">DoxX family protein</fullName>
    </recommendedName>
</protein>
<evidence type="ECO:0000313" key="7">
    <source>
        <dbReference type="Proteomes" id="UP000295748"/>
    </source>
</evidence>
<dbReference type="InterPro" id="IPR032808">
    <property type="entry name" value="DoxX"/>
</dbReference>
<organism evidence="6 7">
    <name type="scientific">Microbacterium wangchenii</name>
    <dbReference type="NCBI Taxonomy" id="2541726"/>
    <lineage>
        <taxon>Bacteria</taxon>
        <taxon>Bacillati</taxon>
        <taxon>Actinomycetota</taxon>
        <taxon>Actinomycetes</taxon>
        <taxon>Micrococcales</taxon>
        <taxon>Microbacteriaceae</taxon>
        <taxon>Microbacterium</taxon>
    </lineage>
</organism>
<evidence type="ECO:0000256" key="4">
    <source>
        <dbReference type="ARBA" id="ARBA00023136"/>
    </source>
</evidence>
<dbReference type="RefSeq" id="WP_135063080.1">
    <property type="nucleotide sequence ID" value="NZ_CP038266.1"/>
</dbReference>
<dbReference type="EMBL" id="CP038266">
    <property type="protein sequence ID" value="QBR87578.1"/>
    <property type="molecule type" value="Genomic_DNA"/>
</dbReference>
<feature type="transmembrane region" description="Helical" evidence="5">
    <location>
        <begin position="72"/>
        <end position="91"/>
    </location>
</feature>
<dbReference type="Pfam" id="PF13564">
    <property type="entry name" value="DoxX_2"/>
    <property type="match status" value="1"/>
</dbReference>
<feature type="transmembrane region" description="Helical" evidence="5">
    <location>
        <begin position="98"/>
        <end position="118"/>
    </location>
</feature>
<keyword evidence="4 5" id="KW-0472">Membrane</keyword>
<sequence length="119" mass="13250">MWSLPDPVWPVIVLAAIQLVDGLLCLRPAGFIARCFEGVKWPRRYWWLMPPIKFAAAAGLIAGIWIPYLGAVTSGALVLYFLVAATMHIRARYLGRDFYLNALGMLAICVATFVFCFAI</sequence>
<keyword evidence="7" id="KW-1185">Reference proteome</keyword>